<feature type="region of interest" description="Disordered" evidence="8">
    <location>
        <begin position="403"/>
        <end position="472"/>
    </location>
</feature>
<dbReference type="RefSeq" id="XP_044558131.1">
    <property type="nucleotide sequence ID" value="XM_044711942.1"/>
</dbReference>
<reference evidence="9 10" key="1">
    <citation type="journal article" date="2019" name="Sci. Rep.">
        <title>Nanopore sequencing improves the draft genome of the human pathogenic amoeba Naegleria fowleri.</title>
        <authorList>
            <person name="Liechti N."/>
            <person name="Schurch N."/>
            <person name="Bruggmann R."/>
            <person name="Wittwer M."/>
        </authorList>
    </citation>
    <scope>NUCLEOTIDE SEQUENCE [LARGE SCALE GENOMIC DNA]</scope>
    <source>
        <strain evidence="9 10">ATCC 30894</strain>
    </source>
</reference>
<comment type="subcellular location">
    <subcellularLocation>
        <location evidence="1">Mitochondrion</location>
    </subcellularLocation>
</comment>
<keyword evidence="10" id="KW-1185">Reference proteome</keyword>
<evidence type="ECO:0000256" key="1">
    <source>
        <dbReference type="ARBA" id="ARBA00004173"/>
    </source>
</evidence>
<feature type="compositionally biased region" description="Acidic residues" evidence="8">
    <location>
        <begin position="417"/>
        <end position="428"/>
    </location>
</feature>
<evidence type="ECO:0000256" key="3">
    <source>
        <dbReference type="ARBA" id="ARBA00022946"/>
    </source>
</evidence>
<feature type="compositionally biased region" description="Acidic residues" evidence="8">
    <location>
        <begin position="438"/>
        <end position="464"/>
    </location>
</feature>
<dbReference type="VEuPathDB" id="AmoebaDB:FDP41_008122"/>
<keyword evidence="4" id="KW-0689">Ribosomal protein</keyword>
<accession>A0A6A5BHA6</accession>
<keyword evidence="6" id="KW-0687">Ribonucleoprotein</keyword>
<comment type="similarity">
    <text evidence="2">Belongs to the mitochondrion-specific ribosomal protein mS29 family.</text>
</comment>
<dbReference type="GeneID" id="68115340"/>
<dbReference type="VEuPathDB" id="AmoebaDB:NfTy_091980"/>
<gene>
    <name evidence="9" type="ORF">FDP41_008122</name>
</gene>
<evidence type="ECO:0000256" key="7">
    <source>
        <dbReference type="ARBA" id="ARBA00035140"/>
    </source>
</evidence>
<evidence type="ECO:0000256" key="4">
    <source>
        <dbReference type="ARBA" id="ARBA00022980"/>
    </source>
</evidence>
<name>A0A6A5BHA6_NAEFO</name>
<evidence type="ECO:0000256" key="6">
    <source>
        <dbReference type="ARBA" id="ARBA00023274"/>
    </source>
</evidence>
<dbReference type="AlphaFoldDB" id="A0A6A5BHA6"/>
<dbReference type="Proteomes" id="UP000444721">
    <property type="component" value="Unassembled WGS sequence"/>
</dbReference>
<dbReference type="EMBL" id="VFQX01000060">
    <property type="protein sequence ID" value="KAF0973418.1"/>
    <property type="molecule type" value="Genomic_DNA"/>
</dbReference>
<evidence type="ECO:0000256" key="8">
    <source>
        <dbReference type="SAM" id="MobiDB-lite"/>
    </source>
</evidence>
<dbReference type="InterPro" id="IPR019368">
    <property type="entry name" value="Ribosomal_mS29"/>
</dbReference>
<protein>
    <recommendedName>
        <fullName evidence="7">Small ribosomal subunit protein mS29</fullName>
    </recommendedName>
</protein>
<evidence type="ECO:0000313" key="10">
    <source>
        <dbReference type="Proteomes" id="UP000444721"/>
    </source>
</evidence>
<dbReference type="PANTHER" id="PTHR12810:SF0">
    <property type="entry name" value="SMALL RIBOSOMAL SUBUNIT PROTEIN MS29"/>
    <property type="match status" value="1"/>
</dbReference>
<dbReference type="GO" id="GO:0005763">
    <property type="term" value="C:mitochondrial small ribosomal subunit"/>
    <property type="evidence" value="ECO:0007669"/>
    <property type="project" value="TreeGrafter"/>
</dbReference>
<evidence type="ECO:0000256" key="5">
    <source>
        <dbReference type="ARBA" id="ARBA00023128"/>
    </source>
</evidence>
<keyword evidence="3" id="KW-0809">Transit peptide</keyword>
<organism evidence="9 10">
    <name type="scientific">Naegleria fowleri</name>
    <name type="common">Brain eating amoeba</name>
    <dbReference type="NCBI Taxonomy" id="5763"/>
    <lineage>
        <taxon>Eukaryota</taxon>
        <taxon>Discoba</taxon>
        <taxon>Heterolobosea</taxon>
        <taxon>Tetramitia</taxon>
        <taxon>Eutetramitia</taxon>
        <taxon>Vahlkampfiidae</taxon>
        <taxon>Naegleria</taxon>
    </lineage>
</organism>
<dbReference type="PANTHER" id="PTHR12810">
    <property type="entry name" value="MITOCHONDRIAL 28S RIBOSOMAL PROTEIN S29"/>
    <property type="match status" value="1"/>
</dbReference>
<evidence type="ECO:0000256" key="2">
    <source>
        <dbReference type="ARBA" id="ARBA00009863"/>
    </source>
</evidence>
<dbReference type="GO" id="GO:0003735">
    <property type="term" value="F:structural constituent of ribosome"/>
    <property type="evidence" value="ECO:0007669"/>
    <property type="project" value="TreeGrafter"/>
</dbReference>
<evidence type="ECO:0000313" key="9">
    <source>
        <dbReference type="EMBL" id="KAF0973418.1"/>
    </source>
</evidence>
<dbReference type="VEuPathDB" id="AmoebaDB:NF0055510"/>
<comment type="caution">
    <text evidence="9">The sequence shown here is derived from an EMBL/GenBank/DDBJ whole genome shotgun (WGS) entry which is preliminary data.</text>
</comment>
<proteinExistence type="inferred from homology"/>
<keyword evidence="5" id="KW-0496">Mitochondrion</keyword>
<sequence>MFKRVASAVGSKNRISSSICCHSACTMTSTTTSVRNNTQQQQQKRLYQTTSSSNIFKTTKPVLSLKKQLGVESKVAKEEQAVSSATVAEDMENLQMDAHPRDLNRTILDEIYSGELFDTYNRMPLLIKRDKKQADVPYVEEPDLAPTFSDEFGLGLKEEDEEESMFDGNAIADSLEKEMRKGEQYEEEKPRKGHKQISYVEQVVKDTDQFLKETEEFILTEEEEADFKQVQEEVYAIDMNELKIIEKVADRLSSMGSRVPKNILNPKTEKSSEDVAATLSEFSNLINEMKPLTIATLSSMDSNNNLYPAHDSTYVNYMNGIDEIARYLTYLELKNNQGKITEDLVQQAKLFGFDVYELQKEFNAGKTVSPPDNFRISSEQEIEEQMRELLQVPMPESLEYLTKEEEDEQLQTKEEMTVSEEEEEEEGEAKEVAGVEEVGQEDVEEEGVEDEFDEEEEPEEEAEERQEKEIKERYNNTNLNLTEQFEVQMGNSEKVNAVLEDERSKQAPDATSTYTNFRNKPKFNEKFSIPTYVNNEDMMIAKKCNVFDVAKQFGIKLEDDSLLPELSDLTPQEKSDFIEKQLEFAEMPFQSVQAQRKEIRERQAEEKGEEIKTEYDKLDEYLDDEVTRALELEELPKEIEEEAEDQVTEAQSFVDTVVLKHDNPYEPFMLATHPHLFVNADANFTETDVGRLFVITPENHKKYFSITGTGGDLDKTFAQILQRALLVREPVLPIINEIQSLAKNKRKQTTDPGYLFTGIQGSGKSACLATCVYNAYLNGVLVVHIPSAYHWTYGIHFVEPSPVLQGYFDAPLPTRDFLKAFMSGNSEILKKMKLSRTFNLPLESGQKMPTTLYELCEYALLMESNISVIFKFVMDELINDKETPMLFAIDDYNFLHDYTYYHYGNLDDFTTVPPQRVHAKNYTLVRALNRIIQQNAPNKLVVAANTNKNKTPNRVYIPKDEVLDPVYVPPRYTYEELENIVEFYQASAFVFGDKEDFMEDLLFMSGGVPHRVFKHMSLF</sequence>
<dbReference type="Pfam" id="PF10236">
    <property type="entry name" value="DAP3"/>
    <property type="match status" value="1"/>
</dbReference>
<dbReference type="OrthoDB" id="274828at2759"/>
<dbReference type="OMA" id="HIPSAYH"/>